<dbReference type="PANTHER" id="PTHR23320">
    <property type="entry name" value="MEMBRANE-SPANNING 4-DOMAINS SUBFAMILY A MS4A -RELATED"/>
    <property type="match status" value="1"/>
</dbReference>
<dbReference type="AlphaFoldDB" id="R7U2D9"/>
<proteinExistence type="predicted"/>
<dbReference type="EMBL" id="KB306242">
    <property type="protein sequence ID" value="ELU00058.1"/>
    <property type="molecule type" value="Genomic_DNA"/>
</dbReference>
<keyword evidence="1" id="KW-0472">Membrane</keyword>
<dbReference type="HOGENOM" id="CLU_1103675_0_0_1"/>
<dbReference type="PANTHER" id="PTHR23320:SF165">
    <property type="entry name" value="MARVEL DOMAIN-CONTAINING PROTEIN"/>
    <property type="match status" value="1"/>
</dbReference>
<reference evidence="4" key="1">
    <citation type="submission" date="2012-12" db="EMBL/GenBank/DDBJ databases">
        <authorList>
            <person name="Hellsten U."/>
            <person name="Grimwood J."/>
            <person name="Chapman J.A."/>
            <person name="Shapiro H."/>
            <person name="Aerts A."/>
            <person name="Otillar R.P."/>
            <person name="Terry A.Y."/>
            <person name="Boore J.L."/>
            <person name="Simakov O."/>
            <person name="Marletaz F."/>
            <person name="Cho S.-J."/>
            <person name="Edsinger-Gonzales E."/>
            <person name="Havlak P."/>
            <person name="Kuo D.-H."/>
            <person name="Larsson T."/>
            <person name="Lv J."/>
            <person name="Arendt D."/>
            <person name="Savage R."/>
            <person name="Osoegawa K."/>
            <person name="de Jong P."/>
            <person name="Lindberg D.R."/>
            <person name="Seaver E.C."/>
            <person name="Weisblat D.A."/>
            <person name="Putnam N.H."/>
            <person name="Grigoriev I.V."/>
            <person name="Rokhsar D.S."/>
        </authorList>
    </citation>
    <scope>NUCLEOTIDE SEQUENCE</scope>
    <source>
        <strain evidence="4">I ESC-2004</strain>
    </source>
</reference>
<dbReference type="Proteomes" id="UP000014760">
    <property type="component" value="Unassembled WGS sequence"/>
</dbReference>
<dbReference type="InterPro" id="IPR030417">
    <property type="entry name" value="MS4A"/>
</dbReference>
<protein>
    <recommendedName>
        <fullName evidence="5">MARVEL domain-containing protein</fullName>
    </recommendedName>
</protein>
<evidence type="ECO:0000256" key="1">
    <source>
        <dbReference type="SAM" id="Phobius"/>
    </source>
</evidence>
<gene>
    <name evidence="2" type="ORF">CAPTEDRAFT_222029</name>
</gene>
<dbReference type="EMBL" id="AMQN01009797">
    <property type="status" value="NOT_ANNOTATED_CDS"/>
    <property type="molecule type" value="Genomic_DNA"/>
</dbReference>
<sequence>MATAASTATTTAAATTAGTTTMATAASTATTTAAATTAGTTTMATAASTATTTAAATTAGTTTMATAASTATATATASDDVCYPTYIVAGSVSVAASKALEDCFYVTSMTMNIIACVFSGIHIGVSAGSADNMDDYDWNRVISKDAAIFLDVLALLLSLAEFIAAFATSIYDCKASCTPYSRRVTTLHSMQTATVPDVIYGPNSTHGQPIIINPRMIMHQQQPGPSTAVQAETLPAYQSMVASQSQTTKQQL</sequence>
<keyword evidence="4" id="KW-1185">Reference proteome</keyword>
<evidence type="ECO:0000313" key="2">
    <source>
        <dbReference type="EMBL" id="ELU00058.1"/>
    </source>
</evidence>
<evidence type="ECO:0000313" key="3">
    <source>
        <dbReference type="EnsemblMetazoa" id="CapteP222029"/>
    </source>
</evidence>
<evidence type="ECO:0008006" key="5">
    <source>
        <dbReference type="Google" id="ProtNLM"/>
    </source>
</evidence>
<reference evidence="2 4" key="2">
    <citation type="journal article" date="2013" name="Nature">
        <title>Insights into bilaterian evolution from three spiralian genomes.</title>
        <authorList>
            <person name="Simakov O."/>
            <person name="Marletaz F."/>
            <person name="Cho S.J."/>
            <person name="Edsinger-Gonzales E."/>
            <person name="Havlak P."/>
            <person name="Hellsten U."/>
            <person name="Kuo D.H."/>
            <person name="Larsson T."/>
            <person name="Lv J."/>
            <person name="Arendt D."/>
            <person name="Savage R."/>
            <person name="Osoegawa K."/>
            <person name="de Jong P."/>
            <person name="Grimwood J."/>
            <person name="Chapman J.A."/>
            <person name="Shapiro H."/>
            <person name="Aerts A."/>
            <person name="Otillar R.P."/>
            <person name="Terry A.Y."/>
            <person name="Boore J.L."/>
            <person name="Grigoriev I.V."/>
            <person name="Lindberg D.R."/>
            <person name="Seaver E.C."/>
            <person name="Weisblat D.A."/>
            <person name="Putnam N.H."/>
            <person name="Rokhsar D.S."/>
        </authorList>
    </citation>
    <scope>NUCLEOTIDE SEQUENCE</scope>
    <source>
        <strain evidence="2 4">I ESC-2004</strain>
    </source>
</reference>
<feature type="transmembrane region" description="Helical" evidence="1">
    <location>
        <begin position="146"/>
        <end position="171"/>
    </location>
</feature>
<dbReference type="EnsemblMetazoa" id="CapteT222029">
    <property type="protein sequence ID" value="CapteP222029"/>
    <property type="gene ID" value="CapteG222029"/>
</dbReference>
<keyword evidence="1" id="KW-0812">Transmembrane</keyword>
<accession>R7U2D9</accession>
<keyword evidence="1" id="KW-1133">Transmembrane helix</keyword>
<organism evidence="2">
    <name type="scientific">Capitella teleta</name>
    <name type="common">Polychaete worm</name>
    <dbReference type="NCBI Taxonomy" id="283909"/>
    <lineage>
        <taxon>Eukaryota</taxon>
        <taxon>Metazoa</taxon>
        <taxon>Spiralia</taxon>
        <taxon>Lophotrochozoa</taxon>
        <taxon>Annelida</taxon>
        <taxon>Polychaeta</taxon>
        <taxon>Sedentaria</taxon>
        <taxon>Scolecida</taxon>
        <taxon>Capitellidae</taxon>
        <taxon>Capitella</taxon>
    </lineage>
</organism>
<evidence type="ECO:0000313" key="4">
    <source>
        <dbReference type="Proteomes" id="UP000014760"/>
    </source>
</evidence>
<name>R7U2D9_CAPTE</name>
<feature type="transmembrane region" description="Helical" evidence="1">
    <location>
        <begin position="104"/>
        <end position="125"/>
    </location>
</feature>
<reference evidence="3" key="3">
    <citation type="submission" date="2015-06" db="UniProtKB">
        <authorList>
            <consortium name="EnsemblMetazoa"/>
        </authorList>
    </citation>
    <scope>IDENTIFICATION</scope>
</reference>